<dbReference type="RefSeq" id="XP_012191203.1">
    <property type="nucleotide sequence ID" value="XM_012335813.1"/>
</dbReference>
<dbReference type="EMBL" id="DF238810">
    <property type="protein sequence ID" value="GAC97616.1"/>
    <property type="molecule type" value="Genomic_DNA"/>
</dbReference>
<feature type="region of interest" description="Disordered" evidence="1">
    <location>
        <begin position="1"/>
        <end position="31"/>
    </location>
</feature>
<accession>R9P8B8</accession>
<dbReference type="AlphaFoldDB" id="R9P8B8"/>
<dbReference type="Proteomes" id="UP000014071">
    <property type="component" value="Unassembled WGS sequence"/>
</dbReference>
<dbReference type="HOGENOM" id="CLU_2723298_0_0_1"/>
<name>R9P8B8_PSEHS</name>
<proteinExistence type="predicted"/>
<sequence length="72" mass="8115">MIPTKSTCKRSLGKRRELCPRSSSAHSSSSSILAKHPFAFPRRIFSSVPERQKLDQPITLFISEHSCSSHFV</sequence>
<evidence type="ECO:0000256" key="1">
    <source>
        <dbReference type="SAM" id="MobiDB-lite"/>
    </source>
</evidence>
<evidence type="ECO:0000313" key="3">
    <source>
        <dbReference type="Proteomes" id="UP000014071"/>
    </source>
</evidence>
<keyword evidence="3" id="KW-1185">Reference proteome</keyword>
<protein>
    <submittedName>
        <fullName evidence="2">Repressor protein</fullName>
    </submittedName>
</protein>
<dbReference type="GeneID" id="24110482"/>
<feature type="compositionally biased region" description="Low complexity" evidence="1">
    <location>
        <begin position="22"/>
        <end position="31"/>
    </location>
</feature>
<gene>
    <name evidence="2" type="ORF">PHSY_005202</name>
</gene>
<reference evidence="3" key="1">
    <citation type="journal article" date="2013" name="Genome Announc.">
        <title>Draft genome sequence of the basidiomycetous yeast-like fungus Pseudozyma hubeiensis SY62, which produces an abundant amount of the biosurfactant mannosylerythritol lipids.</title>
        <authorList>
            <person name="Konishi M."/>
            <person name="Hatada Y."/>
            <person name="Horiuchi J."/>
        </authorList>
    </citation>
    <scope>NUCLEOTIDE SEQUENCE [LARGE SCALE GENOMIC DNA]</scope>
    <source>
        <strain evidence="3">SY62</strain>
    </source>
</reference>
<evidence type="ECO:0000313" key="2">
    <source>
        <dbReference type="EMBL" id="GAC97616.1"/>
    </source>
</evidence>
<organism evidence="2 3">
    <name type="scientific">Pseudozyma hubeiensis (strain SY62)</name>
    <name type="common">Yeast</name>
    <dbReference type="NCBI Taxonomy" id="1305764"/>
    <lineage>
        <taxon>Eukaryota</taxon>
        <taxon>Fungi</taxon>
        <taxon>Dikarya</taxon>
        <taxon>Basidiomycota</taxon>
        <taxon>Ustilaginomycotina</taxon>
        <taxon>Ustilaginomycetes</taxon>
        <taxon>Ustilaginales</taxon>
        <taxon>Ustilaginaceae</taxon>
        <taxon>Pseudozyma</taxon>
    </lineage>
</organism>